<dbReference type="SUPFAM" id="SSF100950">
    <property type="entry name" value="NagB/RpiA/CoA transferase-like"/>
    <property type="match status" value="1"/>
</dbReference>
<keyword evidence="6" id="KW-0408">Iron</keyword>
<keyword evidence="5" id="KW-0249">Electron transport</keyword>
<dbReference type="PANTHER" id="PTHR47153:SF2">
    <property type="entry name" value="LACTATE UTILIZATION PROTEIN B"/>
    <property type="match status" value="1"/>
</dbReference>
<organism evidence="9 10">
    <name type="scientific">Paenibacillus aurantius</name>
    <dbReference type="NCBI Taxonomy" id="2918900"/>
    <lineage>
        <taxon>Bacteria</taxon>
        <taxon>Bacillati</taxon>
        <taxon>Bacillota</taxon>
        <taxon>Bacilli</taxon>
        <taxon>Bacillales</taxon>
        <taxon>Paenibacillaceae</taxon>
        <taxon>Paenibacillus</taxon>
    </lineage>
</organism>
<dbReference type="Gene3D" id="3.40.50.10420">
    <property type="entry name" value="NagB/RpiA/CoA transferase-like"/>
    <property type="match status" value="1"/>
</dbReference>
<dbReference type="RefSeq" id="WP_315607174.1">
    <property type="nucleotide sequence ID" value="NZ_CP130318.1"/>
</dbReference>
<evidence type="ECO:0000256" key="2">
    <source>
        <dbReference type="ARBA" id="ARBA00022485"/>
    </source>
</evidence>
<evidence type="ECO:0000313" key="10">
    <source>
        <dbReference type="Proteomes" id="UP001305702"/>
    </source>
</evidence>
<dbReference type="Pfam" id="PF13183">
    <property type="entry name" value="Fer4_8"/>
    <property type="match status" value="1"/>
</dbReference>
<reference evidence="9 10" key="1">
    <citation type="submission" date="2022-02" db="EMBL/GenBank/DDBJ databases">
        <title>Paenibacillus sp. MBLB1776 Whole Genome Shotgun Sequencing.</title>
        <authorList>
            <person name="Hwang C.Y."/>
            <person name="Cho E.-S."/>
            <person name="Seo M.-J."/>
        </authorList>
    </citation>
    <scope>NUCLEOTIDE SEQUENCE [LARGE SCALE GENOMIC DNA]</scope>
    <source>
        <strain evidence="9 10">MBLB1776</strain>
    </source>
</reference>
<dbReference type="InterPro" id="IPR009051">
    <property type="entry name" value="Helical_ferredxn"/>
</dbReference>
<keyword evidence="3" id="KW-0479">Metal-binding</keyword>
<dbReference type="PROSITE" id="PS51379">
    <property type="entry name" value="4FE4S_FER_2"/>
    <property type="match status" value="1"/>
</dbReference>
<keyword evidence="10" id="KW-1185">Reference proteome</keyword>
<keyword evidence="2" id="KW-0004">4Fe-4S</keyword>
<dbReference type="InterPro" id="IPR024185">
    <property type="entry name" value="FTHF_cligase-like_sf"/>
</dbReference>
<dbReference type="KEGG" id="paun:MJA45_10345"/>
<evidence type="ECO:0000256" key="4">
    <source>
        <dbReference type="ARBA" id="ARBA00022737"/>
    </source>
</evidence>
<dbReference type="InterPro" id="IPR004452">
    <property type="entry name" value="LutB/LldF"/>
</dbReference>
<evidence type="ECO:0000256" key="7">
    <source>
        <dbReference type="ARBA" id="ARBA00023014"/>
    </source>
</evidence>
<name>A0AA96RJK8_9BACL</name>
<protein>
    <submittedName>
        <fullName evidence="9">LutB/LldF family L-lactate oxidation iron-sulfur protein</fullName>
    </submittedName>
</protein>
<keyword evidence="1" id="KW-0813">Transport</keyword>
<dbReference type="NCBIfam" id="TIGR00273">
    <property type="entry name" value="LutB/LldF family L-lactate oxidation iron-sulfur protein"/>
    <property type="match status" value="1"/>
</dbReference>
<dbReference type="SUPFAM" id="SSF46548">
    <property type="entry name" value="alpha-helical ferredoxin"/>
    <property type="match status" value="1"/>
</dbReference>
<gene>
    <name evidence="9" type="ORF">MJA45_10345</name>
</gene>
<dbReference type="Pfam" id="PF02589">
    <property type="entry name" value="LUD_dom"/>
    <property type="match status" value="1"/>
</dbReference>
<dbReference type="InterPro" id="IPR017896">
    <property type="entry name" value="4Fe4S_Fe-S-bd"/>
</dbReference>
<evidence type="ECO:0000259" key="8">
    <source>
        <dbReference type="PROSITE" id="PS51379"/>
    </source>
</evidence>
<evidence type="ECO:0000256" key="5">
    <source>
        <dbReference type="ARBA" id="ARBA00022982"/>
    </source>
</evidence>
<dbReference type="GO" id="GO:0051539">
    <property type="term" value="F:4 iron, 4 sulfur cluster binding"/>
    <property type="evidence" value="ECO:0007669"/>
    <property type="project" value="UniProtKB-KW"/>
</dbReference>
<dbReference type="GO" id="GO:0046872">
    <property type="term" value="F:metal ion binding"/>
    <property type="evidence" value="ECO:0007669"/>
    <property type="project" value="UniProtKB-KW"/>
</dbReference>
<dbReference type="PANTHER" id="PTHR47153">
    <property type="entry name" value="LACTATE UTILIZATION PROTEIN B"/>
    <property type="match status" value="1"/>
</dbReference>
<keyword evidence="7" id="KW-0411">Iron-sulfur</keyword>
<dbReference type="InterPro" id="IPR037171">
    <property type="entry name" value="NagB/RpiA_transferase-like"/>
</dbReference>
<dbReference type="Gene3D" id="1.10.1060.10">
    <property type="entry name" value="Alpha-helical ferredoxin"/>
    <property type="match status" value="1"/>
</dbReference>
<dbReference type="PROSITE" id="PS00198">
    <property type="entry name" value="4FE4S_FER_1"/>
    <property type="match status" value="1"/>
</dbReference>
<dbReference type="InterPro" id="IPR003741">
    <property type="entry name" value="LUD_dom"/>
</dbReference>
<sequence length="508" mass="56238">MSAVQAKQGTVKERAQIALNDEFLVNAVKFTTERLRNGKKSASAEHGNWEEWRERGRQIRLHTIAHLDYYLNQFIENARANGIHVHFAATAEEAVAVTMKIAQHAQARSVVKSKSMVSEELHINHALEELGIESVETDLGEYIIQLAGETPSHIIIPAIHKNRYQIAELLSKEAGETLPPETSILAGFVRRKLREKFLEAEVGMTGCNFAIAESGSIVLFENEGNARMVSTVPKTQITLMGMERIIPTWDDLEVMATLLPRSATGQKLTVYMSGITGPRREADGDGPEEMHIVIVDNGRSLQLGDPEFQELLNCIRCGACLNACPVYRHIGGHAYGGTYSGPIGAVLTPALNKNVAEWDDIANASSLCGACYEACPVKIPLHDMLVYLRHRKVERGKKAWDENIGMKGFAYVMGSHKRLSRVLKLGRLGQGVVVRDGVIKARIGPLAGWNAHRHTPSLPPKSFRESWKSLDQDVTAELRGLDPGVKQRMEQRMKQAIEDRVQGGKQHG</sequence>
<keyword evidence="4" id="KW-0677">Repeat</keyword>
<dbReference type="EMBL" id="CP130318">
    <property type="protein sequence ID" value="WNQ13394.1"/>
    <property type="molecule type" value="Genomic_DNA"/>
</dbReference>
<dbReference type="AlphaFoldDB" id="A0AA96RJK8"/>
<evidence type="ECO:0000256" key="1">
    <source>
        <dbReference type="ARBA" id="ARBA00022448"/>
    </source>
</evidence>
<accession>A0AA96RJK8</accession>
<feature type="domain" description="4Fe-4S ferredoxin-type" evidence="8">
    <location>
        <begin position="304"/>
        <end position="335"/>
    </location>
</feature>
<evidence type="ECO:0000256" key="6">
    <source>
        <dbReference type="ARBA" id="ARBA00023004"/>
    </source>
</evidence>
<proteinExistence type="predicted"/>
<dbReference type="InterPro" id="IPR017900">
    <property type="entry name" value="4Fe4S_Fe_S_CS"/>
</dbReference>
<dbReference type="GO" id="GO:0006089">
    <property type="term" value="P:lactate metabolic process"/>
    <property type="evidence" value="ECO:0007669"/>
    <property type="project" value="InterPro"/>
</dbReference>
<evidence type="ECO:0000313" key="9">
    <source>
        <dbReference type="EMBL" id="WNQ13394.1"/>
    </source>
</evidence>
<dbReference type="Proteomes" id="UP001305702">
    <property type="component" value="Chromosome"/>
</dbReference>
<evidence type="ECO:0000256" key="3">
    <source>
        <dbReference type="ARBA" id="ARBA00022723"/>
    </source>
</evidence>